<proteinExistence type="predicted"/>
<feature type="transmembrane region" description="Helical" evidence="1">
    <location>
        <begin position="50"/>
        <end position="68"/>
    </location>
</feature>
<dbReference type="EMBL" id="FNCJ01000002">
    <property type="protein sequence ID" value="SDG24692.1"/>
    <property type="molecule type" value="Genomic_DNA"/>
</dbReference>
<feature type="transmembrane region" description="Helical" evidence="1">
    <location>
        <begin position="20"/>
        <end position="38"/>
    </location>
</feature>
<dbReference type="Proteomes" id="UP000199706">
    <property type="component" value="Unassembled WGS sequence"/>
</dbReference>
<reference evidence="2 3" key="1">
    <citation type="submission" date="2016-10" db="EMBL/GenBank/DDBJ databases">
        <authorList>
            <person name="de Groot N.N."/>
        </authorList>
    </citation>
    <scope>NUCLEOTIDE SEQUENCE [LARGE SCALE GENOMIC DNA]</scope>
    <source>
        <strain evidence="2 3">LMG 2247</strain>
    </source>
</reference>
<organism evidence="2 3">
    <name type="scientific">Paraburkholderia phenazinium</name>
    <dbReference type="NCBI Taxonomy" id="60549"/>
    <lineage>
        <taxon>Bacteria</taxon>
        <taxon>Pseudomonadati</taxon>
        <taxon>Pseudomonadota</taxon>
        <taxon>Betaproteobacteria</taxon>
        <taxon>Burkholderiales</taxon>
        <taxon>Burkholderiaceae</taxon>
        <taxon>Paraburkholderia</taxon>
    </lineage>
</organism>
<evidence type="ECO:0000256" key="1">
    <source>
        <dbReference type="SAM" id="Phobius"/>
    </source>
</evidence>
<gene>
    <name evidence="2" type="ORF">SAMN05216466_102598</name>
</gene>
<evidence type="ECO:0000313" key="2">
    <source>
        <dbReference type="EMBL" id="SDG24692.1"/>
    </source>
</evidence>
<keyword evidence="1" id="KW-1133">Transmembrane helix</keyword>
<keyword evidence="1" id="KW-0472">Membrane</keyword>
<accession>A0A1G7SP71</accession>
<protein>
    <submittedName>
        <fullName evidence="2">Uncharacterized protein</fullName>
    </submittedName>
</protein>
<sequence length="99" mass="11152">MPVPVGKLDADPQPLMQCRIFRFSTTIPSIVFVLNLLLANTSLRRSHFQTAVWIGGAACRFFGGWFVVSVGRVAQQGRAFGRSFRRPFRSVIFPKPGRR</sequence>
<dbReference type="AlphaFoldDB" id="A0A1G7SP71"/>
<name>A0A1G7SP71_9BURK</name>
<evidence type="ECO:0000313" key="3">
    <source>
        <dbReference type="Proteomes" id="UP000199706"/>
    </source>
</evidence>
<keyword evidence="1" id="KW-0812">Transmembrane</keyword>